<reference evidence="8 9" key="1">
    <citation type="journal article" date="2018" name="Front. Microbiol.">
        <title>Genetic and Phylogenetic Characteristics of Pasteurella multocida Isolates From Different Host Species.</title>
        <authorList>
            <person name="Peng Z."/>
            <person name="Liang W."/>
            <person name="Wang F."/>
            <person name="Xu Z."/>
            <person name="Xie Z."/>
            <person name="Lian Z."/>
            <person name="Hua L."/>
            <person name="Zhou R."/>
            <person name="Chen H."/>
            <person name="Wu B."/>
        </authorList>
    </citation>
    <scope>NUCLEOTIDE SEQUENCE [LARGE SCALE GENOMIC DNA]</scope>
    <source>
        <strain evidence="8 9">HNA06</strain>
    </source>
</reference>
<dbReference type="RefSeq" id="WP_014391329.1">
    <property type="nucleotide sequence ID" value="NZ_CP030096.1"/>
</dbReference>
<dbReference type="InterPro" id="IPR000843">
    <property type="entry name" value="HTH_LacI"/>
</dbReference>
<dbReference type="InterPro" id="IPR046335">
    <property type="entry name" value="LacI/GalR-like_sensor"/>
</dbReference>
<evidence type="ECO:0000256" key="1">
    <source>
        <dbReference type="ARBA" id="ARBA00022491"/>
    </source>
</evidence>
<dbReference type="CDD" id="cd01392">
    <property type="entry name" value="HTH_LacI"/>
    <property type="match status" value="1"/>
</dbReference>
<dbReference type="Gene3D" id="1.10.260.40">
    <property type="entry name" value="lambda repressor-like DNA-binding domains"/>
    <property type="match status" value="1"/>
</dbReference>
<keyword evidence="1" id="KW-0678">Repressor</keyword>
<evidence type="ECO:0000313" key="8">
    <source>
        <dbReference type="EMBL" id="NNI78090.1"/>
    </source>
</evidence>
<dbReference type="Gene3D" id="3.40.50.2300">
    <property type="match status" value="2"/>
</dbReference>
<dbReference type="Pfam" id="PF13377">
    <property type="entry name" value="Peripla_BP_3"/>
    <property type="match status" value="1"/>
</dbReference>
<dbReference type="Proteomes" id="UP000540079">
    <property type="component" value="Unassembled WGS sequence"/>
</dbReference>
<evidence type="ECO:0000259" key="7">
    <source>
        <dbReference type="PROSITE" id="PS50932"/>
    </source>
</evidence>
<evidence type="ECO:0000256" key="4">
    <source>
        <dbReference type="ARBA" id="ARBA00023163"/>
    </source>
</evidence>
<evidence type="ECO:0000256" key="3">
    <source>
        <dbReference type="ARBA" id="ARBA00023125"/>
    </source>
</evidence>
<dbReference type="CDD" id="cd06275">
    <property type="entry name" value="PBP1_PurR"/>
    <property type="match status" value="1"/>
</dbReference>
<dbReference type="InterPro" id="IPR028082">
    <property type="entry name" value="Peripla_BP_I"/>
</dbReference>
<dbReference type="PANTHER" id="PTHR30146:SF145">
    <property type="entry name" value="RIBOSE OPERON REPRESSOR"/>
    <property type="match status" value="1"/>
</dbReference>
<dbReference type="SMART" id="SM00354">
    <property type="entry name" value="HTH_LACI"/>
    <property type="match status" value="1"/>
</dbReference>
<dbReference type="EMBL" id="PPVL01000001">
    <property type="protein sequence ID" value="NNI78090.1"/>
    <property type="molecule type" value="Genomic_DNA"/>
</dbReference>
<dbReference type="PROSITE" id="PS00356">
    <property type="entry name" value="HTH_LACI_1"/>
    <property type="match status" value="1"/>
</dbReference>
<protein>
    <recommendedName>
        <fullName evidence="5">Ribose operon repressor</fullName>
    </recommendedName>
</protein>
<comment type="caution">
    <text evidence="8">The sequence shown here is derived from an EMBL/GenBank/DDBJ whole genome shotgun (WGS) entry which is preliminary data.</text>
</comment>
<dbReference type="SUPFAM" id="SSF47413">
    <property type="entry name" value="lambda repressor-like DNA-binding domains"/>
    <property type="match status" value="1"/>
</dbReference>
<dbReference type="GO" id="GO:0000976">
    <property type="term" value="F:transcription cis-regulatory region binding"/>
    <property type="evidence" value="ECO:0007669"/>
    <property type="project" value="TreeGrafter"/>
</dbReference>
<dbReference type="SUPFAM" id="SSF53822">
    <property type="entry name" value="Periplasmic binding protein-like I"/>
    <property type="match status" value="1"/>
</dbReference>
<dbReference type="AlphaFoldDB" id="A0A849CLT2"/>
<proteinExistence type="predicted"/>
<keyword evidence="4" id="KW-0804">Transcription</keyword>
<dbReference type="GO" id="GO:0003700">
    <property type="term" value="F:DNA-binding transcription factor activity"/>
    <property type="evidence" value="ECO:0007669"/>
    <property type="project" value="TreeGrafter"/>
</dbReference>
<organism evidence="8 9">
    <name type="scientific">Pasteurella multocida</name>
    <dbReference type="NCBI Taxonomy" id="747"/>
    <lineage>
        <taxon>Bacteria</taxon>
        <taxon>Pseudomonadati</taxon>
        <taxon>Pseudomonadota</taxon>
        <taxon>Gammaproteobacteria</taxon>
        <taxon>Pasteurellales</taxon>
        <taxon>Pasteurellaceae</taxon>
        <taxon>Pasteurella</taxon>
    </lineage>
</organism>
<accession>A0A849CLT2</accession>
<evidence type="ECO:0000313" key="9">
    <source>
        <dbReference type="Proteomes" id="UP000540079"/>
    </source>
</evidence>
<name>A0A849CLT2_PASMD</name>
<dbReference type="Pfam" id="PF00356">
    <property type="entry name" value="LacI"/>
    <property type="match status" value="1"/>
</dbReference>
<feature type="domain" description="HTH lacI-type" evidence="7">
    <location>
        <begin position="2"/>
        <end position="56"/>
    </location>
</feature>
<dbReference type="InterPro" id="IPR010982">
    <property type="entry name" value="Lambda_DNA-bd_dom_sf"/>
</dbReference>
<keyword evidence="3" id="KW-0238">DNA-binding</keyword>
<sequence length="337" mass="38187">MATMKDIARIAKVSTSTVSHVINNSRFVSDEIRDKVMHVVKELNYTPSALARSLKVKETKTIGLLVTATNNPFFTEVVSGVEQYCHQHHYNLILSNTEGDTERLRHNLQTLIQKQVDGLLLMCSDARIQIGKDLNVNLPFVVMDWWPTEEKADKIYENSEYGGYLATKQLIEKGHQHIAIITGNLKKSLAQNRLDGYKKALKEANIPLREDCIIESHFDFEGGKRGMEKVLALQPRPTAVFACSDSIAFGAYQTVWHQGLHIPQDISIIGYDNITLAEYMSPPLTTINQPKAELGKLAVETLLQRIKNPTAKHRTLLLEPKLVWRESVRQLYQEKRG</sequence>
<dbReference type="InterPro" id="IPR057343">
    <property type="entry name" value="PurR_sensor_dom"/>
</dbReference>
<comment type="function">
    <text evidence="6">Transcriptional repressor for the ribose rbsDACBK operon.</text>
</comment>
<evidence type="ECO:0000256" key="6">
    <source>
        <dbReference type="ARBA" id="ARBA00057859"/>
    </source>
</evidence>
<dbReference type="PRINTS" id="PR00036">
    <property type="entry name" value="HTHLACI"/>
</dbReference>
<dbReference type="PROSITE" id="PS50932">
    <property type="entry name" value="HTH_LACI_2"/>
    <property type="match status" value="1"/>
</dbReference>
<keyword evidence="2" id="KW-0805">Transcription regulation</keyword>
<evidence type="ECO:0000256" key="5">
    <source>
        <dbReference type="ARBA" id="ARBA00044140"/>
    </source>
</evidence>
<dbReference type="FunFam" id="1.10.260.40:FF:000002">
    <property type="entry name" value="HTH-type transcriptional repressor PurR"/>
    <property type="match status" value="1"/>
</dbReference>
<dbReference type="PANTHER" id="PTHR30146">
    <property type="entry name" value="LACI-RELATED TRANSCRIPTIONAL REPRESSOR"/>
    <property type="match status" value="1"/>
</dbReference>
<gene>
    <name evidence="8" type="ORF">C2800_01370</name>
</gene>
<evidence type="ECO:0000256" key="2">
    <source>
        <dbReference type="ARBA" id="ARBA00023015"/>
    </source>
</evidence>